<keyword evidence="5" id="KW-1185">Reference proteome</keyword>
<organism evidence="4 5">
    <name type="scientific">Rhizophlyctis rosea</name>
    <dbReference type="NCBI Taxonomy" id="64517"/>
    <lineage>
        <taxon>Eukaryota</taxon>
        <taxon>Fungi</taxon>
        <taxon>Fungi incertae sedis</taxon>
        <taxon>Chytridiomycota</taxon>
        <taxon>Chytridiomycota incertae sedis</taxon>
        <taxon>Chytridiomycetes</taxon>
        <taxon>Rhizophlyctidales</taxon>
        <taxon>Rhizophlyctidaceae</taxon>
        <taxon>Rhizophlyctis</taxon>
    </lineage>
</organism>
<gene>
    <name evidence="4" type="ORF">HK097_011147</name>
</gene>
<dbReference type="Proteomes" id="UP001212841">
    <property type="component" value="Unassembled WGS sequence"/>
</dbReference>
<feature type="coiled-coil region" evidence="2">
    <location>
        <begin position="83"/>
        <end position="110"/>
    </location>
</feature>
<dbReference type="InterPro" id="IPR008862">
    <property type="entry name" value="Tcp11"/>
</dbReference>
<feature type="compositionally biased region" description="Basic and acidic residues" evidence="3">
    <location>
        <begin position="397"/>
        <end position="410"/>
    </location>
</feature>
<evidence type="ECO:0000256" key="2">
    <source>
        <dbReference type="SAM" id="Coils"/>
    </source>
</evidence>
<reference evidence="4" key="1">
    <citation type="submission" date="2020-05" db="EMBL/GenBank/DDBJ databases">
        <title>Phylogenomic resolution of chytrid fungi.</title>
        <authorList>
            <person name="Stajich J.E."/>
            <person name="Amses K."/>
            <person name="Simmons R."/>
            <person name="Seto K."/>
            <person name="Myers J."/>
            <person name="Bonds A."/>
            <person name="Quandt C.A."/>
            <person name="Barry K."/>
            <person name="Liu P."/>
            <person name="Grigoriev I."/>
            <person name="Longcore J.E."/>
            <person name="James T.Y."/>
        </authorList>
    </citation>
    <scope>NUCLEOTIDE SEQUENCE</scope>
    <source>
        <strain evidence="4">JEL0318</strain>
    </source>
</reference>
<evidence type="ECO:0008006" key="6">
    <source>
        <dbReference type="Google" id="ProtNLM"/>
    </source>
</evidence>
<dbReference type="PANTHER" id="PTHR12832">
    <property type="entry name" value="TESTIS-SPECIFIC PROTEIN PBS13 T-COMPLEX 11"/>
    <property type="match status" value="1"/>
</dbReference>
<accession>A0AAD5S9G5</accession>
<feature type="compositionally biased region" description="Polar residues" evidence="3">
    <location>
        <begin position="459"/>
        <end position="468"/>
    </location>
</feature>
<dbReference type="AlphaFoldDB" id="A0AAD5S9G5"/>
<evidence type="ECO:0000256" key="3">
    <source>
        <dbReference type="SAM" id="MobiDB-lite"/>
    </source>
</evidence>
<feature type="region of interest" description="Disordered" evidence="3">
    <location>
        <begin position="20"/>
        <end position="44"/>
    </location>
</feature>
<evidence type="ECO:0000313" key="5">
    <source>
        <dbReference type="Proteomes" id="UP001212841"/>
    </source>
</evidence>
<protein>
    <recommendedName>
        <fullName evidence="6">T-complex 11</fullName>
    </recommendedName>
</protein>
<comment type="similarity">
    <text evidence="1">Belongs to the TCP11 family.</text>
</comment>
<dbReference type="GO" id="GO:0010737">
    <property type="term" value="P:protein kinase A signaling"/>
    <property type="evidence" value="ECO:0007669"/>
    <property type="project" value="TreeGrafter"/>
</dbReference>
<proteinExistence type="inferred from homology"/>
<dbReference type="EMBL" id="JADGJD010000895">
    <property type="protein sequence ID" value="KAJ3047818.1"/>
    <property type="molecule type" value="Genomic_DNA"/>
</dbReference>
<feature type="region of interest" description="Disordered" evidence="3">
    <location>
        <begin position="397"/>
        <end position="470"/>
    </location>
</feature>
<name>A0AAD5S9G5_9FUNG</name>
<keyword evidence="2" id="KW-0175">Coiled coil</keyword>
<feature type="compositionally biased region" description="Polar residues" evidence="3">
    <location>
        <begin position="427"/>
        <end position="438"/>
    </location>
</feature>
<dbReference type="PANTHER" id="PTHR12832:SF11">
    <property type="entry name" value="LD23868P"/>
    <property type="match status" value="1"/>
</dbReference>
<evidence type="ECO:0000313" key="4">
    <source>
        <dbReference type="EMBL" id="KAJ3047818.1"/>
    </source>
</evidence>
<comment type="caution">
    <text evidence="4">The sequence shown here is derived from an EMBL/GenBank/DDBJ whole genome shotgun (WGS) entry which is preliminary data.</text>
</comment>
<evidence type="ECO:0000256" key="1">
    <source>
        <dbReference type="ARBA" id="ARBA00010954"/>
    </source>
</evidence>
<sequence>MEKTSSGYYVIDVLPLKQPAGKPHHLEDRLSSRSSRPPSATLSKPLARRAAFLEDRRNKLARKTSHVRAVCAAARGRKSTNAATTLLERLQLAERNRRNILERRAKSSAEAVAHAKEVAKLHSQKVAESAASKKAALDERLRITSARRQKLLSIPRSRILEAHIFTENDHAIESVRFDAAASVQQWWRRKKVAPVLKGFQRFGLTASKAKSMSFEKLVRLVRSEALIKAVGRVLLRTKKMVSGGAAAAAQWKNPSRVFLSAYMIYGHPNELMAGVGPEEEALAHCATGMLSDLEALLTTYKSTDSLTTLVQRFFSSWLAFYNTFESWKSADSRKLVDGMIAHYLDLERLWLSVKDQVEAEHQWKPRIAEQQSAIVEKLGKFGEAALERLREAQEASRREVDAEMEARSGEEEFVPIARPSTPPPTARNGTPMLSTSPSRFPAGRFMKKETVSPPRHISIPTTTDSVNAGDNPKMVPTPSSEVAPDLSGVLPGFGSQLSNEMLAHELLLDPDFTLKPNRTPLEEQVREMARRAFFDVVRREFGEGKWEYVVGLVGDIREQLLNMVSPTGKIATELREVLDLDHLRQQITQHPQTFSPIPILTYIQSKLLQLCAPLRDAAVRAIASQTDLASAFEAILNVLEDMRLDLANYKLQALKPHLKVQAVEYERGKFRKALEEGRVGLDRTRVWLQTAMTSLQQIADARNPEGVMHPENRVKFEDCYNEALVGLVMSSTPVTRENVPETLGMDAERLWRMQEDLQGVVVVGVVMTLLKGAVGRVRDDAALLRKVKENVYVLIRDSTPQNPTTAENISLQVLATLAHLSLPSTITDPLKSIVERTLLNRDAVFSLITRRVQGIVKTYLEKGKVERAQGVRMGLGEVWEEVEGVARRVAVLGRHDREVHGEWYDGVLRERRV</sequence>
<dbReference type="Pfam" id="PF05794">
    <property type="entry name" value="Tcp11"/>
    <property type="match status" value="1"/>
</dbReference>